<organism evidence="1 2">
    <name type="scientific">Pistacia integerrima</name>
    <dbReference type="NCBI Taxonomy" id="434235"/>
    <lineage>
        <taxon>Eukaryota</taxon>
        <taxon>Viridiplantae</taxon>
        <taxon>Streptophyta</taxon>
        <taxon>Embryophyta</taxon>
        <taxon>Tracheophyta</taxon>
        <taxon>Spermatophyta</taxon>
        <taxon>Magnoliopsida</taxon>
        <taxon>eudicotyledons</taxon>
        <taxon>Gunneridae</taxon>
        <taxon>Pentapetalae</taxon>
        <taxon>rosids</taxon>
        <taxon>malvids</taxon>
        <taxon>Sapindales</taxon>
        <taxon>Anacardiaceae</taxon>
        <taxon>Pistacia</taxon>
    </lineage>
</organism>
<evidence type="ECO:0000313" key="2">
    <source>
        <dbReference type="Proteomes" id="UP001163603"/>
    </source>
</evidence>
<dbReference type="EMBL" id="CM047747">
    <property type="protein sequence ID" value="KAJ0017003.1"/>
    <property type="molecule type" value="Genomic_DNA"/>
</dbReference>
<reference evidence="2" key="1">
    <citation type="journal article" date="2023" name="G3 (Bethesda)">
        <title>Genome assembly and association tests identify interacting loci associated with vigor, precocity, and sex in interspecific pistachio rootstocks.</title>
        <authorList>
            <person name="Palmer W."/>
            <person name="Jacygrad E."/>
            <person name="Sagayaradj S."/>
            <person name="Cavanaugh K."/>
            <person name="Han R."/>
            <person name="Bertier L."/>
            <person name="Beede B."/>
            <person name="Kafkas S."/>
            <person name="Golino D."/>
            <person name="Preece J."/>
            <person name="Michelmore R."/>
        </authorList>
    </citation>
    <scope>NUCLEOTIDE SEQUENCE [LARGE SCALE GENOMIC DNA]</scope>
</reference>
<accession>A0ACC0XHB8</accession>
<comment type="caution">
    <text evidence="1">The sequence shown here is derived from an EMBL/GenBank/DDBJ whole genome shotgun (WGS) entry which is preliminary data.</text>
</comment>
<name>A0ACC0XHB8_9ROSI</name>
<gene>
    <name evidence="1" type="ORF">Pint_10570</name>
</gene>
<sequence length="348" mass="38562">MEQKGHHSPSYQALIKAGPRLKPLQQVQARLVVSGFGRSRSLLTKLLSLACAAGSIAYVRRLFFFIPNPDAFLFDTLIKQTSKFSFSIDSLLFYRRMILSNFSPSNYTFTAVIKSCADLSALKLGRVIHTHVFVRGYGLDLHVQAALVSFYAKSCNLSVARKLFDKMPGKTVVAWNSMISGYEQNGFAKEATGLFYLMRDLSVKPDSTTCVIVLSACAQLGAIGLGRWLHASCSNTQISDLITQTQSRRYSDAHLKSHDHASASSHRSLLTPPIFAHRSVAQQSAVTSRGHHSSSFTKSPRRRLFPVGDLISLALCFVFLGTFREHDTKDEELFSKVLASHLKGPELK</sequence>
<proteinExistence type="predicted"/>
<dbReference type="Proteomes" id="UP001163603">
    <property type="component" value="Chromosome 12"/>
</dbReference>
<keyword evidence="2" id="KW-1185">Reference proteome</keyword>
<protein>
    <submittedName>
        <fullName evidence="1">Uncharacterized protein</fullName>
    </submittedName>
</protein>
<evidence type="ECO:0000313" key="1">
    <source>
        <dbReference type="EMBL" id="KAJ0017003.1"/>
    </source>
</evidence>